<reference evidence="1 2" key="1">
    <citation type="submission" date="2020-08" db="EMBL/GenBank/DDBJ databases">
        <title>Genomic Encyclopedia of Type Strains, Phase IV (KMG-IV): sequencing the most valuable type-strain genomes for metagenomic binning, comparative biology and taxonomic classification.</title>
        <authorList>
            <person name="Goeker M."/>
        </authorList>
    </citation>
    <scope>NUCLEOTIDE SEQUENCE [LARGE SCALE GENOMIC DNA]</scope>
    <source>
        <strain evidence="1 2">DSM 5391</strain>
    </source>
</reference>
<evidence type="ECO:0000313" key="1">
    <source>
        <dbReference type="EMBL" id="MBB6447608.1"/>
    </source>
</evidence>
<dbReference type="Pfam" id="PF26162">
    <property type="entry name" value="YwzD"/>
    <property type="match status" value="1"/>
</dbReference>
<protein>
    <submittedName>
        <fullName evidence="1">Uncharacterized protein</fullName>
    </submittedName>
</protein>
<dbReference type="AlphaFoldDB" id="A0A7X0HVH8"/>
<evidence type="ECO:0000313" key="2">
    <source>
        <dbReference type="Proteomes" id="UP000531594"/>
    </source>
</evidence>
<dbReference type="Proteomes" id="UP000531594">
    <property type="component" value="Unassembled WGS sequence"/>
</dbReference>
<proteinExistence type="predicted"/>
<organism evidence="1 2">
    <name type="scientific">Bacillus benzoevorans</name>
    <dbReference type="NCBI Taxonomy" id="1456"/>
    <lineage>
        <taxon>Bacteria</taxon>
        <taxon>Bacillati</taxon>
        <taxon>Bacillota</taxon>
        <taxon>Bacilli</taxon>
        <taxon>Bacillales</taxon>
        <taxon>Bacillaceae</taxon>
        <taxon>Bacillus</taxon>
    </lineage>
</organism>
<dbReference type="EMBL" id="JACHGK010000024">
    <property type="protein sequence ID" value="MBB6447608.1"/>
    <property type="molecule type" value="Genomic_DNA"/>
</dbReference>
<name>A0A7X0HVH8_9BACI</name>
<dbReference type="RefSeq" id="WP_184529708.1">
    <property type="nucleotide sequence ID" value="NZ_JACHGK010000024.1"/>
</dbReference>
<gene>
    <name evidence="1" type="ORF">HNR53_004294</name>
</gene>
<dbReference type="InterPro" id="IPR058930">
    <property type="entry name" value="YwzD"/>
</dbReference>
<accession>A0A7X0HVH8</accession>
<sequence>MDSQKHDQQGLFKDLLVKVYEKGEKEKNLSTRDVVRDLEHELREILASK</sequence>
<keyword evidence="2" id="KW-1185">Reference proteome</keyword>
<comment type="caution">
    <text evidence="1">The sequence shown here is derived from an EMBL/GenBank/DDBJ whole genome shotgun (WGS) entry which is preliminary data.</text>
</comment>